<name>A0ABV8RLI6_9SPHN</name>
<dbReference type="Pfam" id="PF05960">
    <property type="entry name" value="DUF885"/>
    <property type="match status" value="1"/>
</dbReference>
<gene>
    <name evidence="2" type="ORF">ACFO0A_01695</name>
</gene>
<dbReference type="Proteomes" id="UP001595828">
    <property type="component" value="Unassembled WGS sequence"/>
</dbReference>
<evidence type="ECO:0000313" key="2">
    <source>
        <dbReference type="EMBL" id="MFC4293765.1"/>
    </source>
</evidence>
<feature type="chain" id="PRO_5047342415" evidence="1">
    <location>
        <begin position="32"/>
        <end position="614"/>
    </location>
</feature>
<keyword evidence="3" id="KW-1185">Reference proteome</keyword>
<evidence type="ECO:0000313" key="3">
    <source>
        <dbReference type="Proteomes" id="UP001595828"/>
    </source>
</evidence>
<evidence type="ECO:0000256" key="1">
    <source>
        <dbReference type="SAM" id="SignalP"/>
    </source>
</evidence>
<dbReference type="EMBL" id="JBHSDR010000003">
    <property type="protein sequence ID" value="MFC4293765.1"/>
    <property type="molecule type" value="Genomic_DNA"/>
</dbReference>
<keyword evidence="1" id="KW-0732">Signal</keyword>
<feature type="signal peptide" evidence="1">
    <location>
        <begin position="1"/>
        <end position="31"/>
    </location>
</feature>
<protein>
    <submittedName>
        <fullName evidence="2">DUF885 domain-containing protein</fullName>
    </submittedName>
</protein>
<proteinExistence type="predicted"/>
<sequence>MPSRTGVRNIMKFLSIAVSALALSTSLAGCAAMSRPSAGTAAPSASADAAFAALGQRFIASLTRFQPVDATTLGEHRYDSLLPDVTAAGRDAREAEWRAILAAMAQVDRSRLTRDNQVDFALLDNDLRFRLWQNDREQAWAWNPQLYNDIAAGSLYGLAARDFAPWPQRLRSATARMEALPGFLAETRRQLVPSRVPPIFATTVAKQNAGIVQIAEEMLLPHAGELSGAERARFDAALAGLKVAVAEHQRWLDTVLVPQAKGDFRLGPALYNEKMRFGLQSTMTRPELKARALAAKADARGQMYALARDLLSGRPGAPALPASPTAAQQQAAIEAALALTYAERPDRAHLEDKARATLAQATEFVKARGFVRMPDGPVKVITMPKYQQGNAVAYDDAPGALERQLSNFYAVSPIPDDWSDAQATSFLSEYNDYMIHDLSIHEAMPGHYLQLDHANRDPSVLRAVLGSGPFVEGWAVYGEGVMMDEGYLAPDTRAQKLFALTVLKMRLRSITNTLLDIGIQTEGMSREEAMKLMMDGAFQQEREAAGKWVRASLSSVQLLSYFTGYAEHMALREEAKRRWGRDFTLRRYNDAVLSHGSPPIKYVRALMFDDVPIE</sequence>
<dbReference type="PANTHER" id="PTHR33361">
    <property type="entry name" value="GLR0591 PROTEIN"/>
    <property type="match status" value="1"/>
</dbReference>
<comment type="caution">
    <text evidence="2">The sequence shown here is derived from an EMBL/GenBank/DDBJ whole genome shotgun (WGS) entry which is preliminary data.</text>
</comment>
<organism evidence="2 3">
    <name type="scientific">Novosphingobium tardum</name>
    <dbReference type="NCBI Taxonomy" id="1538021"/>
    <lineage>
        <taxon>Bacteria</taxon>
        <taxon>Pseudomonadati</taxon>
        <taxon>Pseudomonadota</taxon>
        <taxon>Alphaproteobacteria</taxon>
        <taxon>Sphingomonadales</taxon>
        <taxon>Sphingomonadaceae</taxon>
        <taxon>Novosphingobium</taxon>
    </lineage>
</organism>
<dbReference type="RefSeq" id="WP_379537250.1">
    <property type="nucleotide sequence ID" value="NZ_JBHSDR010000003.1"/>
</dbReference>
<dbReference type="PROSITE" id="PS51257">
    <property type="entry name" value="PROKAR_LIPOPROTEIN"/>
    <property type="match status" value="1"/>
</dbReference>
<dbReference type="PANTHER" id="PTHR33361:SF15">
    <property type="entry name" value="DUF885 FAMILY LIPOPROTEIN"/>
    <property type="match status" value="1"/>
</dbReference>
<accession>A0ABV8RLI6</accession>
<reference evidence="3" key="1">
    <citation type="journal article" date="2019" name="Int. J. Syst. Evol. Microbiol.">
        <title>The Global Catalogue of Microorganisms (GCM) 10K type strain sequencing project: providing services to taxonomists for standard genome sequencing and annotation.</title>
        <authorList>
            <consortium name="The Broad Institute Genomics Platform"/>
            <consortium name="The Broad Institute Genome Sequencing Center for Infectious Disease"/>
            <person name="Wu L."/>
            <person name="Ma J."/>
        </authorList>
    </citation>
    <scope>NUCLEOTIDE SEQUENCE [LARGE SCALE GENOMIC DNA]</scope>
    <source>
        <strain evidence="3">CGMCC 1.12989</strain>
    </source>
</reference>
<dbReference type="InterPro" id="IPR010281">
    <property type="entry name" value="DUF885"/>
</dbReference>